<evidence type="ECO:0000256" key="2">
    <source>
        <dbReference type="RuleBase" id="RU003749"/>
    </source>
</evidence>
<dbReference type="KEGG" id="sus:Acid_1345"/>
<dbReference type="PANTHER" id="PTHR33495:SF2">
    <property type="entry name" value="ANTI-SIGMA FACTOR ANTAGONIST TM_1081-RELATED"/>
    <property type="match status" value="1"/>
</dbReference>
<gene>
    <name evidence="4" type="ordered locus">Acid_1345</name>
</gene>
<dbReference type="eggNOG" id="COG1366">
    <property type="taxonomic scope" value="Bacteria"/>
</dbReference>
<dbReference type="InParanoid" id="Q02DA8"/>
<dbReference type="PROSITE" id="PS50801">
    <property type="entry name" value="STAS"/>
    <property type="match status" value="1"/>
</dbReference>
<dbReference type="EMBL" id="CP000473">
    <property type="protein sequence ID" value="ABJ82338.1"/>
    <property type="molecule type" value="Genomic_DNA"/>
</dbReference>
<dbReference type="HOGENOM" id="CLU_115403_9_2_0"/>
<feature type="domain" description="STAS" evidence="3">
    <location>
        <begin position="14"/>
        <end position="105"/>
    </location>
</feature>
<sequence>MIQLTEETKGEWCIVGVRGRLDAESADELEGALRGAIGKHAKVAANFAAVDYISSAGLRAVIQAARAAEGKEVEFTICSMTPHVKKVFDMSGLHQILHLRGELPC</sequence>
<dbReference type="GO" id="GO:0043856">
    <property type="term" value="F:anti-sigma factor antagonist activity"/>
    <property type="evidence" value="ECO:0007669"/>
    <property type="project" value="InterPro"/>
</dbReference>
<dbReference type="InterPro" id="IPR003658">
    <property type="entry name" value="Anti-sigma_ant"/>
</dbReference>
<dbReference type="OrthoDB" id="9794628at2"/>
<evidence type="ECO:0000313" key="4">
    <source>
        <dbReference type="EMBL" id="ABJ82338.1"/>
    </source>
</evidence>
<evidence type="ECO:0000256" key="1">
    <source>
        <dbReference type="ARBA" id="ARBA00009013"/>
    </source>
</evidence>
<proteinExistence type="inferred from homology"/>
<dbReference type="Pfam" id="PF01740">
    <property type="entry name" value="STAS"/>
    <property type="match status" value="1"/>
</dbReference>
<dbReference type="Gene3D" id="3.30.750.24">
    <property type="entry name" value="STAS domain"/>
    <property type="match status" value="1"/>
</dbReference>
<comment type="similarity">
    <text evidence="1 2">Belongs to the anti-sigma-factor antagonist family.</text>
</comment>
<evidence type="ECO:0000259" key="3">
    <source>
        <dbReference type="PROSITE" id="PS50801"/>
    </source>
</evidence>
<dbReference type="CDD" id="cd07043">
    <property type="entry name" value="STAS_anti-anti-sigma_factors"/>
    <property type="match status" value="1"/>
</dbReference>
<accession>Q02DA8</accession>
<organism evidence="4">
    <name type="scientific">Solibacter usitatus (strain Ellin6076)</name>
    <dbReference type="NCBI Taxonomy" id="234267"/>
    <lineage>
        <taxon>Bacteria</taxon>
        <taxon>Pseudomonadati</taxon>
        <taxon>Acidobacteriota</taxon>
        <taxon>Terriglobia</taxon>
        <taxon>Bryobacterales</taxon>
        <taxon>Solibacteraceae</taxon>
        <taxon>Candidatus Solibacter</taxon>
    </lineage>
</organism>
<name>Q02DA8_SOLUE</name>
<dbReference type="PANTHER" id="PTHR33495">
    <property type="entry name" value="ANTI-SIGMA FACTOR ANTAGONIST TM_1081-RELATED-RELATED"/>
    <property type="match status" value="1"/>
</dbReference>
<dbReference type="NCBIfam" id="TIGR00377">
    <property type="entry name" value="ant_ant_sig"/>
    <property type="match status" value="1"/>
</dbReference>
<protein>
    <recommendedName>
        <fullName evidence="2">Anti-sigma factor antagonist</fullName>
    </recommendedName>
</protein>
<dbReference type="STRING" id="234267.Acid_1345"/>
<dbReference type="InterPro" id="IPR002645">
    <property type="entry name" value="STAS_dom"/>
</dbReference>
<dbReference type="InterPro" id="IPR036513">
    <property type="entry name" value="STAS_dom_sf"/>
</dbReference>
<reference evidence="4" key="1">
    <citation type="submission" date="2006-10" db="EMBL/GenBank/DDBJ databases">
        <title>Complete sequence of Solibacter usitatus Ellin6076.</title>
        <authorList>
            <consortium name="US DOE Joint Genome Institute"/>
            <person name="Copeland A."/>
            <person name="Lucas S."/>
            <person name="Lapidus A."/>
            <person name="Barry K."/>
            <person name="Detter J.C."/>
            <person name="Glavina del Rio T."/>
            <person name="Hammon N."/>
            <person name="Israni S."/>
            <person name="Dalin E."/>
            <person name="Tice H."/>
            <person name="Pitluck S."/>
            <person name="Thompson L.S."/>
            <person name="Brettin T."/>
            <person name="Bruce D."/>
            <person name="Han C."/>
            <person name="Tapia R."/>
            <person name="Gilna P."/>
            <person name="Schmutz J."/>
            <person name="Larimer F."/>
            <person name="Land M."/>
            <person name="Hauser L."/>
            <person name="Kyrpides N."/>
            <person name="Mikhailova N."/>
            <person name="Janssen P.H."/>
            <person name="Kuske C.R."/>
            <person name="Richardson P."/>
        </authorList>
    </citation>
    <scope>NUCLEOTIDE SEQUENCE</scope>
    <source>
        <strain evidence="4">Ellin6076</strain>
    </source>
</reference>
<dbReference type="AlphaFoldDB" id="Q02DA8"/>
<dbReference type="SUPFAM" id="SSF52091">
    <property type="entry name" value="SpoIIaa-like"/>
    <property type="match status" value="1"/>
</dbReference>